<evidence type="ECO:0000256" key="4">
    <source>
        <dbReference type="ARBA" id="ARBA00023242"/>
    </source>
</evidence>
<dbReference type="Proteomes" id="UP000005220">
    <property type="component" value="Chromosome 4"/>
</dbReference>
<dbReference type="InterPro" id="IPR006856">
    <property type="entry name" value="MATalpha_HMGbox"/>
</dbReference>
<dbReference type="OrthoDB" id="5398665at2759"/>
<dbReference type="GO" id="GO:0005634">
    <property type="term" value="C:nucleus"/>
    <property type="evidence" value="ECO:0007669"/>
    <property type="project" value="UniProtKB-SubCell"/>
</dbReference>
<protein>
    <recommendedName>
        <fullName evidence="6">Alpha box domain-containing protein</fullName>
    </recommendedName>
</protein>
<keyword evidence="2 5" id="KW-0238">DNA-binding</keyword>
<keyword evidence="3 5" id="KW-0804">Transcription</keyword>
<dbReference type="RefSeq" id="XP_003956853.1">
    <property type="nucleotide sequence ID" value="XM_003956804.1"/>
</dbReference>
<dbReference type="eggNOG" id="ENOG502S4ZK">
    <property type="taxonomic scope" value="Eukaryota"/>
</dbReference>
<evidence type="ECO:0000256" key="5">
    <source>
        <dbReference type="RuleBase" id="RU003516"/>
    </source>
</evidence>
<dbReference type="HOGENOM" id="CLU_118234_0_0_1"/>
<dbReference type="FunCoup" id="H2ATL8">
    <property type="interactions" value="55"/>
</dbReference>
<gene>
    <name evidence="7" type="primary">KAFR0D00710</name>
    <name evidence="7" type="ORF">KAFR_0D00710</name>
</gene>
<evidence type="ECO:0000259" key="6">
    <source>
        <dbReference type="PROSITE" id="PS51325"/>
    </source>
</evidence>
<dbReference type="GO" id="GO:0008301">
    <property type="term" value="F:DNA binding, bending"/>
    <property type="evidence" value="ECO:0007669"/>
    <property type="project" value="InterPro"/>
</dbReference>
<name>H2ATL8_KAZAF</name>
<dbReference type="PROSITE" id="PS51325">
    <property type="entry name" value="ALPHA_BOX"/>
    <property type="match status" value="1"/>
</dbReference>
<dbReference type="InParanoid" id="H2ATL8"/>
<evidence type="ECO:0000313" key="7">
    <source>
        <dbReference type="EMBL" id="CCF57718.1"/>
    </source>
</evidence>
<dbReference type="Pfam" id="PF04769">
    <property type="entry name" value="MATalpha_HMGbox"/>
    <property type="match status" value="1"/>
</dbReference>
<keyword evidence="4 5" id="KW-0539">Nucleus</keyword>
<keyword evidence="8" id="KW-1185">Reference proteome</keyword>
<dbReference type="EMBL" id="HE650824">
    <property type="protein sequence ID" value="CCF57718.1"/>
    <property type="molecule type" value="Genomic_DNA"/>
</dbReference>
<dbReference type="AlphaFoldDB" id="H2ATL8"/>
<reference evidence="7 8" key="1">
    <citation type="journal article" date="2011" name="Proc. Natl. Acad. Sci. U.S.A.">
        <title>Evolutionary erosion of yeast sex chromosomes by mating-type switching accidents.</title>
        <authorList>
            <person name="Gordon J.L."/>
            <person name="Armisen D."/>
            <person name="Proux-Wera E."/>
            <person name="Oheigeartaigh S.S."/>
            <person name="Byrne K.P."/>
            <person name="Wolfe K.H."/>
        </authorList>
    </citation>
    <scope>NUCLEOTIDE SEQUENCE [LARGE SCALE GENOMIC DNA]</scope>
    <source>
        <strain evidence="8">ATCC 22294 / BCRC 22015 / CBS 2517 / CECT 1963 / NBRC 1671 / NRRL Y-8276</strain>
    </source>
</reference>
<comment type="similarity">
    <text evidence="5">Belongs to the MATALPHA1 family.</text>
</comment>
<comment type="subcellular location">
    <subcellularLocation>
        <location evidence="5">Nucleus</location>
    </subcellularLocation>
</comment>
<dbReference type="STRING" id="1071382.H2ATL8"/>
<dbReference type="GeneID" id="13885676"/>
<dbReference type="GO" id="GO:0045895">
    <property type="term" value="P:positive regulation of mating-type specific transcription, DNA-templated"/>
    <property type="evidence" value="ECO:0007669"/>
    <property type="project" value="InterPro"/>
</dbReference>
<proteinExistence type="inferred from homology"/>
<evidence type="ECO:0000256" key="3">
    <source>
        <dbReference type="ARBA" id="ARBA00023163"/>
    </source>
</evidence>
<keyword evidence="1 5" id="KW-0805">Transcription regulation</keyword>
<sequence length="172" mass="19727">MKCGVLNKQPLFKVKLKKTIRGTKTLQSSKRIGKPSLSKAKKRLNNVNVFSVMTEDLDSIAPNLDIIQMIDIAKNRTQDTNDLLYYWNYALPFGLDPLLVPFNDIPIALKNPIEICQNRNLNPFMAFRSYYSQYAQGLKQIELSEVLAKAWHSDTKEQNYWISLTQKCANGL</sequence>
<feature type="domain" description="Alpha box" evidence="6">
    <location>
        <begin position="116"/>
        <end position="172"/>
    </location>
</feature>
<evidence type="ECO:0000256" key="2">
    <source>
        <dbReference type="ARBA" id="ARBA00023125"/>
    </source>
</evidence>
<evidence type="ECO:0000256" key="1">
    <source>
        <dbReference type="ARBA" id="ARBA00023015"/>
    </source>
</evidence>
<dbReference type="KEGG" id="kaf:KAFR_0D00710"/>
<evidence type="ECO:0000313" key="8">
    <source>
        <dbReference type="Proteomes" id="UP000005220"/>
    </source>
</evidence>
<organism evidence="7 8">
    <name type="scientific">Kazachstania africana (strain ATCC 22294 / BCRC 22015 / CBS 2517 / CECT 1963 / NBRC 1671 / NRRL Y-8276)</name>
    <name type="common">Yeast</name>
    <name type="synonym">Kluyveromyces africanus</name>
    <dbReference type="NCBI Taxonomy" id="1071382"/>
    <lineage>
        <taxon>Eukaryota</taxon>
        <taxon>Fungi</taxon>
        <taxon>Dikarya</taxon>
        <taxon>Ascomycota</taxon>
        <taxon>Saccharomycotina</taxon>
        <taxon>Saccharomycetes</taxon>
        <taxon>Saccharomycetales</taxon>
        <taxon>Saccharomycetaceae</taxon>
        <taxon>Kazachstania</taxon>
    </lineage>
</organism>
<accession>H2ATL8</accession>